<keyword evidence="3" id="KW-0732">Signal</keyword>
<keyword evidence="2" id="KW-0812">Transmembrane</keyword>
<dbReference type="EMBL" id="VIBQ01000013">
    <property type="protein sequence ID" value="KAB8346296.1"/>
    <property type="molecule type" value="Genomic_DNA"/>
</dbReference>
<dbReference type="Proteomes" id="UP000327013">
    <property type="component" value="Unassembled WGS sequence"/>
</dbReference>
<dbReference type="PROSITE" id="PS51257">
    <property type="entry name" value="PROKAR_LIPOPROTEIN"/>
    <property type="match status" value="1"/>
</dbReference>
<feature type="signal peptide" evidence="3">
    <location>
        <begin position="1"/>
        <end position="22"/>
    </location>
</feature>
<organism evidence="4 5">
    <name type="scientific">Carpinus fangiana</name>
    <dbReference type="NCBI Taxonomy" id="176857"/>
    <lineage>
        <taxon>Eukaryota</taxon>
        <taxon>Viridiplantae</taxon>
        <taxon>Streptophyta</taxon>
        <taxon>Embryophyta</taxon>
        <taxon>Tracheophyta</taxon>
        <taxon>Spermatophyta</taxon>
        <taxon>Magnoliopsida</taxon>
        <taxon>eudicotyledons</taxon>
        <taxon>Gunneridae</taxon>
        <taxon>Pentapetalae</taxon>
        <taxon>rosids</taxon>
        <taxon>fabids</taxon>
        <taxon>Fagales</taxon>
        <taxon>Betulaceae</taxon>
        <taxon>Carpinus</taxon>
    </lineage>
</organism>
<feature type="compositionally biased region" description="Pro residues" evidence="1">
    <location>
        <begin position="60"/>
        <end position="72"/>
    </location>
</feature>
<keyword evidence="2" id="KW-0472">Membrane</keyword>
<evidence type="ECO:0000313" key="4">
    <source>
        <dbReference type="EMBL" id="KAB8346296.1"/>
    </source>
</evidence>
<comment type="caution">
    <text evidence="4">The sequence shown here is derived from an EMBL/GenBank/DDBJ whole genome shotgun (WGS) entry which is preliminary data.</text>
</comment>
<evidence type="ECO:0000256" key="1">
    <source>
        <dbReference type="SAM" id="MobiDB-lite"/>
    </source>
</evidence>
<evidence type="ECO:0000313" key="5">
    <source>
        <dbReference type="Proteomes" id="UP000327013"/>
    </source>
</evidence>
<keyword evidence="2" id="KW-1133">Transmembrane helix</keyword>
<feature type="region of interest" description="Disordered" evidence="1">
    <location>
        <begin position="32"/>
        <end position="111"/>
    </location>
</feature>
<reference evidence="4 5" key="1">
    <citation type="submission" date="2019-06" db="EMBL/GenBank/DDBJ databases">
        <title>A chromosomal-level reference genome of Carpinus fangiana (Coryloideae, Betulaceae).</title>
        <authorList>
            <person name="Yang X."/>
            <person name="Wang Z."/>
            <person name="Zhang L."/>
            <person name="Hao G."/>
            <person name="Liu J."/>
            <person name="Yang Y."/>
        </authorList>
    </citation>
    <scope>NUCLEOTIDE SEQUENCE [LARGE SCALE GENOMIC DNA]</scope>
    <source>
        <strain evidence="4">Cfa_2016G</strain>
        <tissue evidence="4">Leaf</tissue>
    </source>
</reference>
<evidence type="ECO:0000256" key="2">
    <source>
        <dbReference type="SAM" id="Phobius"/>
    </source>
</evidence>
<keyword evidence="5" id="KW-1185">Reference proteome</keyword>
<feature type="transmembrane region" description="Helical" evidence="2">
    <location>
        <begin position="438"/>
        <end position="457"/>
    </location>
</feature>
<evidence type="ECO:0000256" key="3">
    <source>
        <dbReference type="SAM" id="SignalP"/>
    </source>
</evidence>
<feature type="compositionally biased region" description="Pro residues" evidence="1">
    <location>
        <begin position="79"/>
        <end position="100"/>
    </location>
</feature>
<dbReference type="AlphaFoldDB" id="A0A5N6KUX8"/>
<sequence>MRTRSWSMLCWMSGCLVTPLYSPLPKRTAIPILIQSPPPSPSTIPLHSHTTQNMQNPQSDPSPPSPNPPPLPTSKTNLPPKPTPPLPIPLRLPPRTPLPPHRPRHPLRSRPQPAQLQLLSAPARTLPRGARTPCRLRRRQTHVVGLLVGAALGGGAALGVGGGAAAAVRDGAADAGLGGGRGGEFGGDVVVDGVGAEGFGGFGGVGGGGGGGGGGHGGCGDAWGAVEGGGGGVCGGGFAVGGVWGGGGWAGGEGGGVGAVGEFVGFVVGGGVVFCFFSGGGVFVRVGVGFGRFGSGSVVGGAGGVVGGAHDLVDLVLELALEGAHALFEARFWRYERKSSFFTSSSEMPSSGGATVCGTALLADSNEVVSLLRRAGKDCSDAIVVGVPELGLAGKLDKGTMDFIETTGPNAYFNVARMYFSPWPALASKQSLERRLQAALSFLIVVISITLLTWWPAVALDARNRWSRAALVFALGMQIQVRLWAAACCCARRGRPALAFARLSCPPQTDGARVFGEVVGRLASLVFPPSETIQSAARLLFCRCRRILGLHPLSVAGNSLCVLGAWRTDGAGWEGTVQVAADDNVPFYLGVGTELVADLAQGCELLVRHSLRGGHYDFVDGIAELDLLHNVGDVGVRRVLGAGVAVVVLLDEAQVRQAVHGLGKGLYEVFEEASGRLRCCGESAEAPSGVMQDDMDVDGLARPAEAMHEIGGHGEAWAASWRAEAGDACGVGDRELAHAPQLDVVLDMRRLGHATLVMRLGQVQLGGPLLRLSSLAIDPDRVVCRGVCSGSGHCSFIAAADRQWSRGAAGGPGPGGSVWRMCGGLGAINKRFPAYHIVCSISTLGTSRCFMSKASAFLYTVLT</sequence>
<accession>A0A5N6KUX8</accession>
<feature type="chain" id="PRO_5024330329" evidence="3">
    <location>
        <begin position="23"/>
        <end position="863"/>
    </location>
</feature>
<name>A0A5N6KUX8_9ROSI</name>
<protein>
    <submittedName>
        <fullName evidence="4">Uncharacterized protein</fullName>
    </submittedName>
</protein>
<gene>
    <name evidence="4" type="ORF">FH972_023340</name>
</gene>
<proteinExistence type="predicted"/>